<dbReference type="Gene3D" id="3.20.20.410">
    <property type="entry name" value="Protein of unknown function UPF0759"/>
    <property type="match status" value="1"/>
</dbReference>
<dbReference type="Pfam" id="PF01904">
    <property type="entry name" value="DUF72"/>
    <property type="match status" value="1"/>
</dbReference>
<dbReference type="PANTHER" id="PTHR30348:SF9">
    <property type="entry name" value="UPF0759 PROTEIN YECE"/>
    <property type="match status" value="1"/>
</dbReference>
<proteinExistence type="predicted"/>
<dbReference type="PANTHER" id="PTHR30348">
    <property type="entry name" value="UNCHARACTERIZED PROTEIN YECE"/>
    <property type="match status" value="1"/>
</dbReference>
<reference evidence="2" key="1">
    <citation type="journal article" date="2018" name="Genome Announc.">
        <title>Draft Genome Sequence of the Nitrogen-Fixing and Hormogonia-Inducing Cyanobacterium Nostoc cycadae Strain WK-1, Isolated from the Coralloid Roots of Cycas revoluta.</title>
        <authorList>
            <person name="Kanesaki Y."/>
            <person name="Hirose M."/>
            <person name="Hirose Y."/>
            <person name="Fujisawa T."/>
            <person name="Nakamura Y."/>
            <person name="Watanabe S."/>
            <person name="Matsunaga S."/>
            <person name="Uchida H."/>
            <person name="Murakami A."/>
        </authorList>
    </citation>
    <scope>NUCLEOTIDE SEQUENCE [LARGE SCALE GENOMIC DNA]</scope>
    <source>
        <strain evidence="2">WK-1</strain>
    </source>
</reference>
<dbReference type="AlphaFoldDB" id="A0A2H6LFS1"/>
<name>A0A2H6LFS1_9NOSO</name>
<dbReference type="InterPro" id="IPR002763">
    <property type="entry name" value="DUF72"/>
</dbReference>
<dbReference type="EMBL" id="BDGE01000029">
    <property type="protein sequence ID" value="GBE92067.1"/>
    <property type="molecule type" value="Genomic_DNA"/>
</dbReference>
<keyword evidence="2" id="KW-1185">Reference proteome</keyword>
<dbReference type="SUPFAM" id="SSF117396">
    <property type="entry name" value="TM1631-like"/>
    <property type="match status" value="1"/>
</dbReference>
<dbReference type="InterPro" id="IPR036520">
    <property type="entry name" value="UPF0759_sf"/>
</dbReference>
<dbReference type="Proteomes" id="UP000236527">
    <property type="component" value="Unassembled WGS sequence"/>
</dbReference>
<evidence type="ECO:0000313" key="1">
    <source>
        <dbReference type="EMBL" id="GBE92067.1"/>
    </source>
</evidence>
<sequence length="269" mass="30774">MGEFYPPGTRATDFLSLYSRRLTTVEGNTTFYAVPNQETISRWIAQTPPGFEFCLKLPRDITHTGLLQPNIPAALKFLAGMQPLGKRLGPMFVQLPPSYSPTLIDDLTNFLVAWPRETAPLALEVRHFDWFKEPYSSQLTALLENLGVGRVLLDSRPIYNGEDDPQLHSERRKPKLPVQFSVTAPFSLIRFISHPILSENQPFMAEWVTQIQQWLQAGTKVYFFVHCPLEERSPYTARHFQKLLEQSGVSVPPLPWNQLEQPPSQLSLW</sequence>
<accession>A0A2H6LFS1</accession>
<gene>
    <name evidence="1" type="ORF">NCWK1_1820</name>
</gene>
<evidence type="ECO:0000313" key="2">
    <source>
        <dbReference type="Proteomes" id="UP000236527"/>
    </source>
</evidence>
<evidence type="ECO:0008006" key="3">
    <source>
        <dbReference type="Google" id="ProtNLM"/>
    </source>
</evidence>
<comment type="caution">
    <text evidence="1">The sequence shown here is derived from an EMBL/GenBank/DDBJ whole genome shotgun (WGS) entry which is preliminary data.</text>
</comment>
<protein>
    <recommendedName>
        <fullName evidence="3">DUF72 domain-containing protein</fullName>
    </recommendedName>
</protein>
<organism evidence="1 2">
    <name type="scientific">Nostoc cycadae WK-1</name>
    <dbReference type="NCBI Taxonomy" id="1861711"/>
    <lineage>
        <taxon>Bacteria</taxon>
        <taxon>Bacillati</taxon>
        <taxon>Cyanobacteriota</taxon>
        <taxon>Cyanophyceae</taxon>
        <taxon>Nostocales</taxon>
        <taxon>Nostocaceae</taxon>
        <taxon>Nostoc</taxon>
    </lineage>
</organism>